<dbReference type="Proteomes" id="UP000757604">
    <property type="component" value="Unassembled WGS sequence"/>
</dbReference>
<comment type="similarity">
    <text evidence="2">Belongs to the ABC transporter superfamily.</text>
</comment>
<keyword evidence="12" id="KW-1185">Reference proteome</keyword>
<reference evidence="11 12" key="1">
    <citation type="journal article" date="2021" name="MBio">
        <title>Poor Competitiveness of Bradyrhizobium in Pigeon Pea Root Colonization in Indian Soils.</title>
        <authorList>
            <person name="Chalasani D."/>
            <person name="Basu A."/>
            <person name="Pullabhotla S.V.S.R.N."/>
            <person name="Jorrin B."/>
            <person name="Neal A.L."/>
            <person name="Poole P.S."/>
            <person name="Podile A.R."/>
            <person name="Tkacz A."/>
        </authorList>
    </citation>
    <scope>NUCLEOTIDE SEQUENCE [LARGE SCALE GENOMIC DNA]</scope>
    <source>
        <strain evidence="11 12">HU44</strain>
    </source>
</reference>
<dbReference type="PANTHER" id="PTHR43875">
    <property type="entry name" value="MALTODEXTRIN IMPORT ATP-BINDING PROTEIN MSMX"/>
    <property type="match status" value="1"/>
</dbReference>
<evidence type="ECO:0000256" key="7">
    <source>
        <dbReference type="ARBA" id="ARBA00022840"/>
    </source>
</evidence>
<proteinExistence type="inferred from homology"/>
<dbReference type="Gene3D" id="2.40.50.140">
    <property type="entry name" value="Nucleic acid-binding proteins"/>
    <property type="match status" value="1"/>
</dbReference>
<dbReference type="Gene3D" id="2.40.50.100">
    <property type="match status" value="1"/>
</dbReference>
<keyword evidence="6" id="KW-0547">Nucleotide-binding</keyword>
<gene>
    <name evidence="11" type="ORF">JNB71_15260</name>
</gene>
<dbReference type="InterPro" id="IPR003439">
    <property type="entry name" value="ABC_transporter-like_ATP-bd"/>
</dbReference>
<dbReference type="Pfam" id="PF08402">
    <property type="entry name" value="TOBE_2"/>
    <property type="match status" value="1"/>
</dbReference>
<dbReference type="InterPro" id="IPR003593">
    <property type="entry name" value="AAA+_ATPase"/>
</dbReference>
<keyword evidence="5" id="KW-0997">Cell inner membrane</keyword>
<dbReference type="InterPro" id="IPR008995">
    <property type="entry name" value="Mo/tungstate-bd_C_term_dom"/>
</dbReference>
<evidence type="ECO:0000256" key="1">
    <source>
        <dbReference type="ARBA" id="ARBA00004417"/>
    </source>
</evidence>
<name>A0ABS7HBZ1_9HYPH</name>
<keyword evidence="8" id="KW-1278">Translocase</keyword>
<evidence type="ECO:0000256" key="3">
    <source>
        <dbReference type="ARBA" id="ARBA00022448"/>
    </source>
</evidence>
<dbReference type="SUPFAM" id="SSF52540">
    <property type="entry name" value="P-loop containing nucleoside triphosphate hydrolases"/>
    <property type="match status" value="1"/>
</dbReference>
<feature type="domain" description="ABC transporter" evidence="10">
    <location>
        <begin position="4"/>
        <end position="234"/>
    </location>
</feature>
<evidence type="ECO:0000256" key="6">
    <source>
        <dbReference type="ARBA" id="ARBA00022741"/>
    </source>
</evidence>
<evidence type="ECO:0000256" key="2">
    <source>
        <dbReference type="ARBA" id="ARBA00005417"/>
    </source>
</evidence>
<protein>
    <submittedName>
        <fullName evidence="11">ABC transporter ATP-binding protein</fullName>
    </submittedName>
</protein>
<evidence type="ECO:0000256" key="9">
    <source>
        <dbReference type="ARBA" id="ARBA00023136"/>
    </source>
</evidence>
<dbReference type="Pfam" id="PF00005">
    <property type="entry name" value="ABC_tran"/>
    <property type="match status" value="1"/>
</dbReference>
<comment type="subcellular location">
    <subcellularLocation>
        <location evidence="1">Cell inner membrane</location>
        <topology evidence="1">Peripheral membrane protein</topology>
    </subcellularLocation>
</comment>
<accession>A0ABS7HBZ1</accession>
<dbReference type="Gene3D" id="3.40.50.300">
    <property type="entry name" value="P-loop containing nucleotide triphosphate hydrolases"/>
    <property type="match status" value="1"/>
</dbReference>
<evidence type="ECO:0000256" key="8">
    <source>
        <dbReference type="ARBA" id="ARBA00022967"/>
    </source>
</evidence>
<keyword evidence="9" id="KW-0472">Membrane</keyword>
<evidence type="ECO:0000256" key="4">
    <source>
        <dbReference type="ARBA" id="ARBA00022475"/>
    </source>
</evidence>
<sequence length="381" mass="42296">MAELEINSLMKQFGAFQAVNDVNITVNNGEFVFLLGPSGCGKTTTLRMIAGLEMPSSGRIAIGGRNVTFLRPRHRNVGMVFQDYGLYRHLTVFGNIAYPLEVRRLQRAEIARKVSAVARTMQITEVLQRKPDQLSAGQLQRVAIARMLVRDADVFLMDEPMSHLDAQLRGQMRAELRHIQKSVGVTTIFVTHDQLEAMTMADRIIVMKDGEMLQFATPREIFERPATEFVATFVGEPQMNVFDVRITRIQGKIAAMTEDFVIPLDARWMQENGVENLVGQGVRLGVRPEHISVSDRAEGGHGVAAELYSFEPTGAENLYVLKCGGVTITTRSSTTETAHLAKGEGSRLYAGFDPNWIYLFEPGSGRTIAQAAASRSENEEM</sequence>
<dbReference type="GO" id="GO:0005524">
    <property type="term" value="F:ATP binding"/>
    <property type="evidence" value="ECO:0007669"/>
    <property type="project" value="UniProtKB-KW"/>
</dbReference>
<comment type="caution">
    <text evidence="11">The sequence shown here is derived from an EMBL/GenBank/DDBJ whole genome shotgun (WGS) entry which is preliminary data.</text>
</comment>
<evidence type="ECO:0000259" key="10">
    <source>
        <dbReference type="PROSITE" id="PS50893"/>
    </source>
</evidence>
<keyword evidence="7 11" id="KW-0067">ATP-binding</keyword>
<dbReference type="PROSITE" id="PS50893">
    <property type="entry name" value="ABC_TRANSPORTER_2"/>
    <property type="match status" value="1"/>
</dbReference>
<evidence type="ECO:0000313" key="12">
    <source>
        <dbReference type="Proteomes" id="UP000757604"/>
    </source>
</evidence>
<dbReference type="InterPro" id="IPR047641">
    <property type="entry name" value="ABC_transpr_MalK/UgpC-like"/>
</dbReference>
<evidence type="ECO:0000256" key="5">
    <source>
        <dbReference type="ARBA" id="ARBA00022519"/>
    </source>
</evidence>
<dbReference type="InterPro" id="IPR012340">
    <property type="entry name" value="NA-bd_OB-fold"/>
</dbReference>
<organism evidence="11 12">
    <name type="scientific">Rhizobium herbae</name>
    <dbReference type="NCBI Taxonomy" id="508661"/>
    <lineage>
        <taxon>Bacteria</taxon>
        <taxon>Pseudomonadati</taxon>
        <taxon>Pseudomonadota</taxon>
        <taxon>Alphaproteobacteria</taxon>
        <taxon>Hyphomicrobiales</taxon>
        <taxon>Rhizobiaceae</taxon>
        <taxon>Rhizobium/Agrobacterium group</taxon>
        <taxon>Rhizobium</taxon>
    </lineage>
</organism>
<dbReference type="PANTHER" id="PTHR43875:SF15">
    <property type="entry name" value="TREHALOSE IMPORT ATP-BINDING PROTEIN SUGC"/>
    <property type="match status" value="1"/>
</dbReference>
<dbReference type="RefSeq" id="WP_220372646.1">
    <property type="nucleotide sequence ID" value="NZ_JAEUAO010000003.1"/>
</dbReference>
<dbReference type="PROSITE" id="PS00211">
    <property type="entry name" value="ABC_TRANSPORTER_1"/>
    <property type="match status" value="1"/>
</dbReference>
<dbReference type="InterPro" id="IPR017871">
    <property type="entry name" value="ABC_transporter-like_CS"/>
</dbReference>
<dbReference type="InterPro" id="IPR013611">
    <property type="entry name" value="Transp-assoc_OB_typ2"/>
</dbReference>
<dbReference type="SMART" id="SM00382">
    <property type="entry name" value="AAA"/>
    <property type="match status" value="1"/>
</dbReference>
<evidence type="ECO:0000313" key="11">
    <source>
        <dbReference type="EMBL" id="MBW9064673.1"/>
    </source>
</evidence>
<dbReference type="SUPFAM" id="SSF50331">
    <property type="entry name" value="MOP-like"/>
    <property type="match status" value="1"/>
</dbReference>
<keyword evidence="3" id="KW-0813">Transport</keyword>
<keyword evidence="4" id="KW-1003">Cell membrane</keyword>
<dbReference type="InterPro" id="IPR027417">
    <property type="entry name" value="P-loop_NTPase"/>
</dbReference>
<dbReference type="EMBL" id="JAEUAO010000003">
    <property type="protein sequence ID" value="MBW9064673.1"/>
    <property type="molecule type" value="Genomic_DNA"/>
</dbReference>